<dbReference type="PANTHER" id="PTHR13598">
    <property type="entry name" value="AT07567P-RELATED"/>
    <property type="match status" value="1"/>
</dbReference>
<evidence type="ECO:0000256" key="10">
    <source>
        <dbReference type="SAM" id="SignalP"/>
    </source>
</evidence>
<evidence type="ECO:0000256" key="7">
    <source>
        <dbReference type="ARBA" id="ARBA00023242"/>
    </source>
</evidence>
<evidence type="ECO:0000256" key="1">
    <source>
        <dbReference type="ARBA" id="ARBA00004575"/>
    </source>
</evidence>
<evidence type="ECO:0000256" key="9">
    <source>
        <dbReference type="SAM" id="Phobius"/>
    </source>
</evidence>
<feature type="compositionally biased region" description="Acidic residues" evidence="8">
    <location>
        <begin position="429"/>
        <end position="438"/>
    </location>
</feature>
<evidence type="ECO:0000256" key="6">
    <source>
        <dbReference type="ARBA" id="ARBA00023136"/>
    </source>
</evidence>
<evidence type="ECO:0000256" key="3">
    <source>
        <dbReference type="ARBA" id="ARBA00022692"/>
    </source>
</evidence>
<comment type="caution">
    <text evidence="11">The sequence shown here is derived from an EMBL/GenBank/DDBJ whole genome shotgun (WGS) entry which is preliminary data.</text>
</comment>
<keyword evidence="3 9" id="KW-0812">Transmembrane</keyword>
<evidence type="ECO:0000256" key="2">
    <source>
        <dbReference type="ARBA" id="ARBA00005748"/>
    </source>
</evidence>
<evidence type="ECO:0000313" key="11">
    <source>
        <dbReference type="EMBL" id="KAJ7345532.1"/>
    </source>
</evidence>
<dbReference type="GO" id="GO:0005637">
    <property type="term" value="C:nuclear inner membrane"/>
    <property type="evidence" value="ECO:0007669"/>
    <property type="project" value="UniProtKB-SubCell"/>
</dbReference>
<comment type="subcellular location">
    <subcellularLocation>
        <location evidence="1">Nucleus inner membrane</location>
        <topology evidence="1">Multi-pass membrane protein</topology>
        <orientation evidence="1">Nucleoplasmic side</orientation>
    </subcellularLocation>
</comment>
<feature type="transmembrane region" description="Helical" evidence="9">
    <location>
        <begin position="177"/>
        <end position="197"/>
    </location>
</feature>
<evidence type="ECO:0000256" key="5">
    <source>
        <dbReference type="ARBA" id="ARBA00022989"/>
    </source>
</evidence>
<dbReference type="Pfam" id="PF10225">
    <property type="entry name" value="NEMP"/>
    <property type="match status" value="1"/>
</dbReference>
<dbReference type="EMBL" id="JAPFRF010000001">
    <property type="protein sequence ID" value="KAJ7345532.1"/>
    <property type="molecule type" value="Genomic_DNA"/>
</dbReference>
<sequence length="453" mass="51802">MWLRLPGLLLLLLPPPFCSWVRAIAGDGELALVADNNCRSLKIMDIMRSSEPDCFCYLPNRSIHLKNIWSTIQVKISSIELVELVSISEEGDCHQSENLFAFLKCLLNNIWQPRASKEIILSVDYYGDNTCFRVQPTNKTPYTVNVQQNMLDQKLFLLFVAGGLLFHFAHNLSRSVIFYYSAGVAFGVFATLVFLLLMLKRFIPKLSTFWILMSGSCFSTLYIFYTLKEDLKWLWYNSTPHVLGYILIVGLLSFAVCYKHGPLQNEQSMDLVMCLLQLLSLAFIYFGIAIPHITYVAIGTMLCSKILHHLIRPFCFVGRKAAVFFKSKKIKIRHLTEDEFREQGERETARALEELRSFCSRPEFPSWVAVVKLQSPQKFASFVLGLPHVSPEEVTAHDEQYGLGGALLEEQLFNAGDETEPDPPTGLTEVEENREEEGERPQNSFHFHSREFL</sequence>
<dbReference type="AlphaFoldDB" id="A0A9Q0Y7X3"/>
<feature type="region of interest" description="Disordered" evidence="8">
    <location>
        <begin position="415"/>
        <end position="453"/>
    </location>
</feature>
<evidence type="ECO:0008006" key="13">
    <source>
        <dbReference type="Google" id="ProtNLM"/>
    </source>
</evidence>
<evidence type="ECO:0000313" key="12">
    <source>
        <dbReference type="Proteomes" id="UP001142489"/>
    </source>
</evidence>
<proteinExistence type="inferred from homology"/>
<dbReference type="Proteomes" id="UP001142489">
    <property type="component" value="Unassembled WGS sequence"/>
</dbReference>
<dbReference type="OrthoDB" id="509138at2759"/>
<keyword evidence="7" id="KW-0539">Nucleus</keyword>
<protein>
    <recommendedName>
        <fullName evidence="13">Nuclear envelope integral membrane protein 2</fullName>
    </recommendedName>
</protein>
<accession>A0A9Q0Y7X3</accession>
<keyword evidence="5 9" id="KW-1133">Transmembrane helix</keyword>
<feature type="transmembrane region" description="Helical" evidence="9">
    <location>
        <begin position="209"/>
        <end position="227"/>
    </location>
</feature>
<gene>
    <name evidence="11" type="ORF">JRQ81_001482</name>
</gene>
<keyword evidence="6 9" id="KW-0472">Membrane</keyword>
<feature type="transmembrane region" description="Helical" evidence="9">
    <location>
        <begin position="242"/>
        <end position="259"/>
    </location>
</feature>
<feature type="transmembrane region" description="Helical" evidence="9">
    <location>
        <begin position="271"/>
        <end position="298"/>
    </location>
</feature>
<dbReference type="PANTHER" id="PTHR13598:SF3">
    <property type="entry name" value="NUCLEAR ENVELOPE INTEGRAL MEMBRANE PROTEIN 2"/>
    <property type="match status" value="1"/>
</dbReference>
<evidence type="ECO:0000256" key="4">
    <source>
        <dbReference type="ARBA" id="ARBA00022729"/>
    </source>
</evidence>
<keyword evidence="12" id="KW-1185">Reference proteome</keyword>
<reference evidence="11" key="1">
    <citation type="journal article" date="2023" name="DNA Res.">
        <title>Chromosome-level genome assembly of Phrynocephalus forsythii using third-generation DNA sequencing and Hi-C analysis.</title>
        <authorList>
            <person name="Qi Y."/>
            <person name="Zhao W."/>
            <person name="Zhao Y."/>
            <person name="Niu C."/>
            <person name="Cao S."/>
            <person name="Zhang Y."/>
        </authorList>
    </citation>
    <scope>NUCLEOTIDE SEQUENCE</scope>
    <source>
        <tissue evidence="11">Muscle</tissue>
    </source>
</reference>
<comment type="similarity">
    <text evidence="2">Belongs to the NEMP family.</text>
</comment>
<name>A0A9Q0Y7X3_9SAUR</name>
<dbReference type="InterPro" id="IPR019358">
    <property type="entry name" value="NEMP_fam"/>
</dbReference>
<feature type="chain" id="PRO_5040159893" description="Nuclear envelope integral membrane protein 2" evidence="10">
    <location>
        <begin position="21"/>
        <end position="453"/>
    </location>
</feature>
<organism evidence="11 12">
    <name type="scientific">Phrynocephalus forsythii</name>
    <dbReference type="NCBI Taxonomy" id="171643"/>
    <lineage>
        <taxon>Eukaryota</taxon>
        <taxon>Metazoa</taxon>
        <taxon>Chordata</taxon>
        <taxon>Craniata</taxon>
        <taxon>Vertebrata</taxon>
        <taxon>Euteleostomi</taxon>
        <taxon>Lepidosauria</taxon>
        <taxon>Squamata</taxon>
        <taxon>Bifurcata</taxon>
        <taxon>Unidentata</taxon>
        <taxon>Episquamata</taxon>
        <taxon>Toxicofera</taxon>
        <taxon>Iguania</taxon>
        <taxon>Acrodonta</taxon>
        <taxon>Agamidae</taxon>
        <taxon>Agaminae</taxon>
        <taxon>Phrynocephalus</taxon>
    </lineage>
</organism>
<keyword evidence="4 10" id="KW-0732">Signal</keyword>
<evidence type="ECO:0000256" key="8">
    <source>
        <dbReference type="SAM" id="MobiDB-lite"/>
    </source>
</evidence>
<feature type="signal peptide" evidence="10">
    <location>
        <begin position="1"/>
        <end position="20"/>
    </location>
</feature>